<reference evidence="1" key="1">
    <citation type="journal article" date="2023" name="Mol. Phylogenet. Evol.">
        <title>Genome-scale phylogeny and comparative genomics of the fungal order Sordariales.</title>
        <authorList>
            <person name="Hensen N."/>
            <person name="Bonometti L."/>
            <person name="Westerberg I."/>
            <person name="Brannstrom I.O."/>
            <person name="Guillou S."/>
            <person name="Cros-Aarteil S."/>
            <person name="Calhoun S."/>
            <person name="Haridas S."/>
            <person name="Kuo A."/>
            <person name="Mondo S."/>
            <person name="Pangilinan J."/>
            <person name="Riley R."/>
            <person name="LaButti K."/>
            <person name="Andreopoulos B."/>
            <person name="Lipzen A."/>
            <person name="Chen C."/>
            <person name="Yan M."/>
            <person name="Daum C."/>
            <person name="Ng V."/>
            <person name="Clum A."/>
            <person name="Steindorff A."/>
            <person name="Ohm R.A."/>
            <person name="Martin F."/>
            <person name="Silar P."/>
            <person name="Natvig D.O."/>
            <person name="Lalanne C."/>
            <person name="Gautier V."/>
            <person name="Ament-Velasquez S.L."/>
            <person name="Kruys A."/>
            <person name="Hutchinson M.I."/>
            <person name="Powell A.J."/>
            <person name="Barry K."/>
            <person name="Miller A.N."/>
            <person name="Grigoriev I.V."/>
            <person name="Debuchy R."/>
            <person name="Gladieux P."/>
            <person name="Hiltunen Thoren M."/>
            <person name="Johannesson H."/>
        </authorList>
    </citation>
    <scope>NUCLEOTIDE SEQUENCE</scope>
    <source>
        <strain evidence="1">PSN243</strain>
    </source>
</reference>
<keyword evidence="2" id="KW-1185">Reference proteome</keyword>
<gene>
    <name evidence="1" type="ORF">QBC34DRAFT_42439</name>
</gene>
<sequence>MQDAVTLVSPGSVDGVTAELPWFDSGIAVCLQNLGRWWRLLLVPTSNSCGPPLPPAIKTVSSLGAPARLPTSSSLFADAKCQGGFEVHGIGRSIDPTRTSSRKEIQQRSSALVPTSKTPFTCSIPRSDTGCVQPLKRASTVLFAGICNQDENRFGLFQGRSACVHAAGRPASGERALSADASPPCRPPTRTWGLTCVLEPLPSPT</sequence>
<evidence type="ECO:0000313" key="1">
    <source>
        <dbReference type="EMBL" id="KAK4441953.1"/>
    </source>
</evidence>
<dbReference type="Proteomes" id="UP001321760">
    <property type="component" value="Unassembled WGS sequence"/>
</dbReference>
<accession>A0AAV9FXI1</accession>
<name>A0AAV9FXI1_9PEZI</name>
<evidence type="ECO:0000313" key="2">
    <source>
        <dbReference type="Proteomes" id="UP001321760"/>
    </source>
</evidence>
<reference evidence="1" key="2">
    <citation type="submission" date="2023-05" db="EMBL/GenBank/DDBJ databases">
        <authorList>
            <consortium name="Lawrence Berkeley National Laboratory"/>
            <person name="Steindorff A."/>
            <person name="Hensen N."/>
            <person name="Bonometti L."/>
            <person name="Westerberg I."/>
            <person name="Brannstrom I.O."/>
            <person name="Guillou S."/>
            <person name="Cros-Aarteil S."/>
            <person name="Calhoun S."/>
            <person name="Haridas S."/>
            <person name="Kuo A."/>
            <person name="Mondo S."/>
            <person name="Pangilinan J."/>
            <person name="Riley R."/>
            <person name="Labutti K."/>
            <person name="Andreopoulos B."/>
            <person name="Lipzen A."/>
            <person name="Chen C."/>
            <person name="Yanf M."/>
            <person name="Daum C."/>
            <person name="Ng V."/>
            <person name="Clum A."/>
            <person name="Ohm R."/>
            <person name="Martin F."/>
            <person name="Silar P."/>
            <person name="Natvig D."/>
            <person name="Lalanne C."/>
            <person name="Gautier V."/>
            <person name="Ament-Velasquez S.L."/>
            <person name="Kruys A."/>
            <person name="Hutchinson M.I."/>
            <person name="Powell A.J."/>
            <person name="Barry K."/>
            <person name="Miller A.N."/>
            <person name="Grigoriev I.V."/>
            <person name="Debuchy R."/>
            <person name="Gladieux P."/>
            <person name="Thoren M.H."/>
            <person name="Johannesson H."/>
        </authorList>
    </citation>
    <scope>NUCLEOTIDE SEQUENCE</scope>
    <source>
        <strain evidence="1">PSN243</strain>
    </source>
</reference>
<dbReference type="AlphaFoldDB" id="A0AAV9FXI1"/>
<organism evidence="1 2">
    <name type="scientific">Podospora aff. communis PSN243</name>
    <dbReference type="NCBI Taxonomy" id="3040156"/>
    <lineage>
        <taxon>Eukaryota</taxon>
        <taxon>Fungi</taxon>
        <taxon>Dikarya</taxon>
        <taxon>Ascomycota</taxon>
        <taxon>Pezizomycotina</taxon>
        <taxon>Sordariomycetes</taxon>
        <taxon>Sordariomycetidae</taxon>
        <taxon>Sordariales</taxon>
        <taxon>Podosporaceae</taxon>
        <taxon>Podospora</taxon>
    </lineage>
</organism>
<proteinExistence type="predicted"/>
<dbReference type="EMBL" id="MU866043">
    <property type="protein sequence ID" value="KAK4441953.1"/>
    <property type="molecule type" value="Genomic_DNA"/>
</dbReference>
<protein>
    <submittedName>
        <fullName evidence="1">Uncharacterized protein</fullName>
    </submittedName>
</protein>
<comment type="caution">
    <text evidence="1">The sequence shown here is derived from an EMBL/GenBank/DDBJ whole genome shotgun (WGS) entry which is preliminary data.</text>
</comment>